<dbReference type="Proteomes" id="UP000593567">
    <property type="component" value="Unassembled WGS sequence"/>
</dbReference>
<name>A0A7J7IVF1_BUGNE</name>
<keyword evidence="2" id="KW-1185">Reference proteome</keyword>
<protein>
    <submittedName>
        <fullName evidence="1">Uncharacterized protein</fullName>
    </submittedName>
</protein>
<comment type="caution">
    <text evidence="1">The sequence shown here is derived from an EMBL/GenBank/DDBJ whole genome shotgun (WGS) entry which is preliminary data.</text>
</comment>
<evidence type="ECO:0000313" key="2">
    <source>
        <dbReference type="Proteomes" id="UP000593567"/>
    </source>
</evidence>
<organism evidence="1 2">
    <name type="scientific">Bugula neritina</name>
    <name type="common">Brown bryozoan</name>
    <name type="synonym">Sertularia neritina</name>
    <dbReference type="NCBI Taxonomy" id="10212"/>
    <lineage>
        <taxon>Eukaryota</taxon>
        <taxon>Metazoa</taxon>
        <taxon>Spiralia</taxon>
        <taxon>Lophotrochozoa</taxon>
        <taxon>Bryozoa</taxon>
        <taxon>Gymnolaemata</taxon>
        <taxon>Cheilostomatida</taxon>
        <taxon>Flustrina</taxon>
        <taxon>Buguloidea</taxon>
        <taxon>Bugulidae</taxon>
        <taxon>Bugula</taxon>
    </lineage>
</organism>
<gene>
    <name evidence="1" type="ORF">EB796_023864</name>
</gene>
<dbReference type="AlphaFoldDB" id="A0A7J7IVF1"/>
<evidence type="ECO:0000313" key="1">
    <source>
        <dbReference type="EMBL" id="KAF6017820.1"/>
    </source>
</evidence>
<reference evidence="1" key="1">
    <citation type="submission" date="2020-06" db="EMBL/GenBank/DDBJ databases">
        <title>Draft genome of Bugula neritina, a colonial animal packing powerful symbionts and potential medicines.</title>
        <authorList>
            <person name="Rayko M."/>
        </authorList>
    </citation>
    <scope>NUCLEOTIDE SEQUENCE [LARGE SCALE GENOMIC DNA]</scope>
    <source>
        <strain evidence="1">Kwan_BN1</strain>
    </source>
</reference>
<accession>A0A7J7IVF1</accession>
<dbReference type="EMBL" id="VXIV02003358">
    <property type="protein sequence ID" value="KAF6017820.1"/>
    <property type="molecule type" value="Genomic_DNA"/>
</dbReference>
<sequence>MDIMDITHYFVASVSFHSFSNLLEFIFNKQVVARLHSIGSRVVAIIQLYVWVNDWGCVTLCTAVCHMAWAQNY</sequence>
<proteinExistence type="predicted"/>